<protein>
    <submittedName>
        <fullName evidence="2">DUF2878 domain-containing protein</fullName>
    </submittedName>
</protein>
<organism evidence="2 3">
    <name type="scientific">Enterovibrio gelatinilyticus</name>
    <dbReference type="NCBI Taxonomy" id="2899819"/>
    <lineage>
        <taxon>Bacteria</taxon>
        <taxon>Pseudomonadati</taxon>
        <taxon>Pseudomonadota</taxon>
        <taxon>Gammaproteobacteria</taxon>
        <taxon>Vibrionales</taxon>
        <taxon>Vibrionaceae</taxon>
        <taxon>Enterovibrio</taxon>
    </lineage>
</organism>
<feature type="transmembrane region" description="Helical" evidence="1">
    <location>
        <begin position="130"/>
        <end position="152"/>
    </location>
</feature>
<dbReference type="RefSeq" id="WP_274163124.1">
    <property type="nucleotide sequence ID" value="NZ_JAJUBC010000003.1"/>
</dbReference>
<comment type="caution">
    <text evidence="2">The sequence shown here is derived from an EMBL/GenBank/DDBJ whole genome shotgun (WGS) entry which is preliminary data.</text>
</comment>
<name>A0ABT5QW21_9GAMM</name>
<keyword evidence="1" id="KW-0472">Membrane</keyword>
<evidence type="ECO:0000313" key="2">
    <source>
        <dbReference type="EMBL" id="MDD1792208.1"/>
    </source>
</evidence>
<gene>
    <name evidence="2" type="ORF">LRP50_03610</name>
</gene>
<reference evidence="2" key="1">
    <citation type="submission" date="2021-12" db="EMBL/GenBank/DDBJ databases">
        <title>Enterovibrio ZSDZ35 sp. nov. and Enterovibrio ZSDZ42 sp. nov., isolated from coastal seawater in Qingdao.</title>
        <authorList>
            <person name="Zhang P."/>
        </authorList>
    </citation>
    <scope>NUCLEOTIDE SEQUENCE</scope>
    <source>
        <strain evidence="2">ZSDZ42</strain>
    </source>
</reference>
<proteinExistence type="predicted"/>
<sequence length="172" mass="19101">MRVILVSLAFNLFWFAAVVGQNSLLPFLVLALIGAMFIDRGVIIAIPLFALIGIAGDTVLMRNQILNFDTAFLPLWLCLLWAGFGAYVWLLRDWLLDKNVGLLIAVGSLGGAASYLAGERFDAVQFGLPYWSNAMVIAAAWAIYSMVFLSLLKFFHLKGKTWWHSNTATIKK</sequence>
<feature type="transmembrane region" description="Helical" evidence="1">
    <location>
        <begin position="12"/>
        <end position="35"/>
    </location>
</feature>
<feature type="transmembrane region" description="Helical" evidence="1">
    <location>
        <begin position="100"/>
        <end position="118"/>
    </location>
</feature>
<dbReference type="EMBL" id="JAJUBC010000003">
    <property type="protein sequence ID" value="MDD1792208.1"/>
    <property type="molecule type" value="Genomic_DNA"/>
</dbReference>
<evidence type="ECO:0000313" key="3">
    <source>
        <dbReference type="Proteomes" id="UP001149400"/>
    </source>
</evidence>
<accession>A0ABT5QW21</accession>
<evidence type="ECO:0000256" key="1">
    <source>
        <dbReference type="SAM" id="Phobius"/>
    </source>
</evidence>
<keyword evidence="3" id="KW-1185">Reference proteome</keyword>
<dbReference type="Pfam" id="PF11086">
    <property type="entry name" value="DUF2878"/>
    <property type="match status" value="1"/>
</dbReference>
<keyword evidence="1" id="KW-1133">Transmembrane helix</keyword>
<feature type="transmembrane region" description="Helical" evidence="1">
    <location>
        <begin position="42"/>
        <end position="61"/>
    </location>
</feature>
<dbReference type="InterPro" id="IPR021306">
    <property type="entry name" value="DUF2878"/>
</dbReference>
<keyword evidence="1" id="KW-0812">Transmembrane</keyword>
<feature type="transmembrane region" description="Helical" evidence="1">
    <location>
        <begin position="73"/>
        <end position="91"/>
    </location>
</feature>
<dbReference type="Proteomes" id="UP001149400">
    <property type="component" value="Unassembled WGS sequence"/>
</dbReference>